<dbReference type="PANTHER" id="PTHR30126:SF40">
    <property type="entry name" value="HTH-TYPE TRANSCRIPTIONAL REGULATOR GLTR"/>
    <property type="match status" value="1"/>
</dbReference>
<evidence type="ECO:0000256" key="3">
    <source>
        <dbReference type="ARBA" id="ARBA00023125"/>
    </source>
</evidence>
<dbReference type="InterPro" id="IPR005119">
    <property type="entry name" value="LysR_subst-bd"/>
</dbReference>
<sequence>MNIHALRLFTKVAELNSVSKAAELLRISQPAVTMQVRNLEKEVGFTLIESKGRGITLTPNGEFLFKQSQRLFDLESDIERKIEQVKHSGVDELNISTSYLPANFLLPSWLSKYKQTFPSRKVNVKTENTQQVIKQLLHYKADIAFVIEESEHHPDIIYQYLMDLEFCFIVPYTHRLAGKTISLGEMMNEPFILREEGSSTKELLLALCKLHKTPPPKIGMQLYGLTESIRTVASGYGVMLAPTIALDNYLHQKQVARVYVEGIDIKRPVYFCMRKNELEVPPSISDLIGIIKES</sequence>
<evidence type="ECO:0000259" key="5">
    <source>
        <dbReference type="PROSITE" id="PS50931"/>
    </source>
</evidence>
<dbReference type="Pfam" id="PF00126">
    <property type="entry name" value="HTH_1"/>
    <property type="match status" value="1"/>
</dbReference>
<dbReference type="SUPFAM" id="SSF46785">
    <property type="entry name" value="Winged helix' DNA-binding domain"/>
    <property type="match status" value="1"/>
</dbReference>
<evidence type="ECO:0000256" key="4">
    <source>
        <dbReference type="ARBA" id="ARBA00023163"/>
    </source>
</evidence>
<dbReference type="PROSITE" id="PS50931">
    <property type="entry name" value="HTH_LYSR"/>
    <property type="match status" value="1"/>
</dbReference>
<dbReference type="PANTHER" id="PTHR30126">
    <property type="entry name" value="HTH-TYPE TRANSCRIPTIONAL REGULATOR"/>
    <property type="match status" value="1"/>
</dbReference>
<reference evidence="6" key="1">
    <citation type="submission" date="2018-12" db="EMBL/GenBank/DDBJ databases">
        <authorList>
            <person name="Sun L."/>
            <person name="Chen Z."/>
        </authorList>
    </citation>
    <scope>NUCLEOTIDE SEQUENCE [LARGE SCALE GENOMIC DNA]</scope>
    <source>
        <strain evidence="6">3-2-2</strain>
    </source>
</reference>
<dbReference type="FunFam" id="1.10.10.10:FF:000001">
    <property type="entry name" value="LysR family transcriptional regulator"/>
    <property type="match status" value="1"/>
</dbReference>
<dbReference type="InterPro" id="IPR000847">
    <property type="entry name" value="LysR_HTH_N"/>
</dbReference>
<dbReference type="PRINTS" id="PR00039">
    <property type="entry name" value="HTHLYSR"/>
</dbReference>
<keyword evidence="2" id="KW-0805">Transcription regulation</keyword>
<dbReference type="Proteomes" id="UP000287156">
    <property type="component" value="Unassembled WGS sequence"/>
</dbReference>
<evidence type="ECO:0000313" key="6">
    <source>
        <dbReference type="EMBL" id="RST76097.1"/>
    </source>
</evidence>
<accession>A0A429Y419</accession>
<comment type="similarity">
    <text evidence="1">Belongs to the LysR transcriptional regulatory family.</text>
</comment>
<feature type="domain" description="HTH lysR-type" evidence="5">
    <location>
        <begin position="1"/>
        <end position="58"/>
    </location>
</feature>
<dbReference type="OrthoDB" id="9803735at2"/>
<name>A0A429Y419_9BACI</name>
<dbReference type="AlphaFoldDB" id="A0A429Y419"/>
<comment type="caution">
    <text evidence="6">The sequence shown here is derived from an EMBL/GenBank/DDBJ whole genome shotgun (WGS) entry which is preliminary data.</text>
</comment>
<dbReference type="Pfam" id="PF03466">
    <property type="entry name" value="LysR_substrate"/>
    <property type="match status" value="1"/>
</dbReference>
<organism evidence="6 7">
    <name type="scientific">Siminovitchia acidinfaciens</name>
    <dbReference type="NCBI Taxonomy" id="2321395"/>
    <lineage>
        <taxon>Bacteria</taxon>
        <taxon>Bacillati</taxon>
        <taxon>Bacillota</taxon>
        <taxon>Bacilli</taxon>
        <taxon>Bacillales</taxon>
        <taxon>Bacillaceae</taxon>
        <taxon>Siminovitchia</taxon>
    </lineage>
</organism>
<dbReference type="Gene3D" id="3.40.190.10">
    <property type="entry name" value="Periplasmic binding protein-like II"/>
    <property type="match status" value="2"/>
</dbReference>
<dbReference type="InterPro" id="IPR036390">
    <property type="entry name" value="WH_DNA-bd_sf"/>
</dbReference>
<gene>
    <name evidence="6" type="ORF">D4T97_004720</name>
</gene>
<evidence type="ECO:0000256" key="2">
    <source>
        <dbReference type="ARBA" id="ARBA00023015"/>
    </source>
</evidence>
<dbReference type="SUPFAM" id="SSF53850">
    <property type="entry name" value="Periplasmic binding protein-like II"/>
    <property type="match status" value="1"/>
</dbReference>
<keyword evidence="4" id="KW-0804">Transcription</keyword>
<dbReference type="GO" id="GO:0003700">
    <property type="term" value="F:DNA-binding transcription factor activity"/>
    <property type="evidence" value="ECO:0007669"/>
    <property type="project" value="InterPro"/>
</dbReference>
<keyword evidence="3" id="KW-0238">DNA-binding</keyword>
<keyword evidence="7" id="KW-1185">Reference proteome</keyword>
<dbReference type="GO" id="GO:0000976">
    <property type="term" value="F:transcription cis-regulatory region binding"/>
    <property type="evidence" value="ECO:0007669"/>
    <property type="project" value="TreeGrafter"/>
</dbReference>
<proteinExistence type="inferred from homology"/>
<dbReference type="Gene3D" id="1.10.10.10">
    <property type="entry name" value="Winged helix-like DNA-binding domain superfamily/Winged helix DNA-binding domain"/>
    <property type="match status" value="1"/>
</dbReference>
<evidence type="ECO:0000313" key="7">
    <source>
        <dbReference type="Proteomes" id="UP000287156"/>
    </source>
</evidence>
<evidence type="ECO:0000256" key="1">
    <source>
        <dbReference type="ARBA" id="ARBA00009437"/>
    </source>
</evidence>
<dbReference type="InterPro" id="IPR036388">
    <property type="entry name" value="WH-like_DNA-bd_sf"/>
</dbReference>
<dbReference type="EMBL" id="QYTV02000002">
    <property type="protein sequence ID" value="RST76097.1"/>
    <property type="molecule type" value="Genomic_DNA"/>
</dbReference>
<protein>
    <submittedName>
        <fullName evidence="6">LysR family transcriptional regulator</fullName>
    </submittedName>
</protein>